<evidence type="ECO:0000313" key="1">
    <source>
        <dbReference type="EMBL" id="EOK11258.1"/>
    </source>
</evidence>
<name>R3I0N8_ENTFL</name>
<dbReference type="PATRIC" id="fig|1169311.3.peg.2363"/>
<dbReference type="EMBL" id="ASDZ01000028">
    <property type="protein sequence ID" value="EOK11258.1"/>
    <property type="molecule type" value="Genomic_DNA"/>
</dbReference>
<protein>
    <submittedName>
        <fullName evidence="1">Uncharacterized protein</fullName>
    </submittedName>
</protein>
<dbReference type="Proteomes" id="UP000013638">
    <property type="component" value="Unassembled WGS sequence"/>
</dbReference>
<accession>R3I0N8</accession>
<dbReference type="HOGENOM" id="CLU_2878880_0_0_9"/>
<reference evidence="1 2" key="1">
    <citation type="submission" date="2013-02" db="EMBL/GenBank/DDBJ databases">
        <title>The Genome Sequence of Enterococcus faecalis ATCC_6055.</title>
        <authorList>
            <consortium name="The Broad Institute Genome Sequencing Platform"/>
            <consortium name="The Broad Institute Genome Sequencing Center for Infectious Disease"/>
            <person name="Earl A.M."/>
            <person name="Gilmore M.S."/>
            <person name="Lebreton F."/>
            <person name="Walker B."/>
            <person name="Young S.K."/>
            <person name="Zeng Q."/>
            <person name="Gargeya S."/>
            <person name="Fitzgerald M."/>
            <person name="Haas B."/>
            <person name="Abouelleil A."/>
            <person name="Alvarado L."/>
            <person name="Arachchi H.M."/>
            <person name="Berlin A.M."/>
            <person name="Chapman S.B."/>
            <person name="Dewar J."/>
            <person name="Goldberg J."/>
            <person name="Griggs A."/>
            <person name="Gujja S."/>
            <person name="Hansen M."/>
            <person name="Howarth C."/>
            <person name="Imamovic A."/>
            <person name="Larimer J."/>
            <person name="McCowan C."/>
            <person name="Murphy C."/>
            <person name="Neiman D."/>
            <person name="Pearson M."/>
            <person name="Priest M."/>
            <person name="Roberts A."/>
            <person name="Saif S."/>
            <person name="Shea T."/>
            <person name="Sisk P."/>
            <person name="Sykes S."/>
            <person name="Wortman J."/>
            <person name="Nusbaum C."/>
            <person name="Birren B."/>
        </authorList>
    </citation>
    <scope>NUCLEOTIDE SEQUENCE [LARGE SCALE GENOMIC DNA]</scope>
    <source>
        <strain evidence="1 2">ATCC 6055</strain>
    </source>
</reference>
<dbReference type="AlphaFoldDB" id="R3I0N8"/>
<dbReference type="RefSeq" id="WP_010828989.1">
    <property type="nucleotide sequence ID" value="NZ_KB944862.1"/>
</dbReference>
<evidence type="ECO:0000313" key="2">
    <source>
        <dbReference type="Proteomes" id="UP000013638"/>
    </source>
</evidence>
<proteinExistence type="predicted"/>
<sequence length="63" mass="7223">MLVKELIKHLEKMDENATVKLRIKTKLDSTSDEEAPTYSGIETIEFGENKVVLKGDDELVEWD</sequence>
<gene>
    <name evidence="1" type="ORF">WOU_02394</name>
</gene>
<comment type="caution">
    <text evidence="1">The sequence shown here is derived from an EMBL/GenBank/DDBJ whole genome shotgun (WGS) entry which is preliminary data.</text>
</comment>
<organism evidence="1 2">
    <name type="scientific">Enterococcus faecalis ATCC 6055</name>
    <dbReference type="NCBI Taxonomy" id="1169311"/>
    <lineage>
        <taxon>Bacteria</taxon>
        <taxon>Bacillati</taxon>
        <taxon>Bacillota</taxon>
        <taxon>Bacilli</taxon>
        <taxon>Lactobacillales</taxon>
        <taxon>Enterococcaceae</taxon>
        <taxon>Enterococcus</taxon>
    </lineage>
</organism>